<evidence type="ECO:0000256" key="10">
    <source>
        <dbReference type="SAM" id="MobiDB-lite"/>
    </source>
</evidence>
<feature type="domain" description="C2H2-type" evidence="11">
    <location>
        <begin position="8"/>
        <end position="31"/>
    </location>
</feature>
<evidence type="ECO:0000256" key="8">
    <source>
        <dbReference type="ARBA" id="ARBA00034126"/>
    </source>
</evidence>
<evidence type="ECO:0000256" key="2">
    <source>
        <dbReference type="ARBA" id="ARBA00022490"/>
    </source>
</evidence>
<gene>
    <name evidence="12" type="ORF">EXIGLDRAFT_570257</name>
</gene>
<keyword evidence="3" id="KW-0690">Ribosome biogenesis</keyword>
<dbReference type="OrthoDB" id="19329at2759"/>
<dbReference type="STRING" id="1314781.A0A165EC65"/>
<keyword evidence="13" id="KW-1185">Reference proteome</keyword>
<sequence length="413" mass="45271">MENTPSLFTCQSCSVAFHSSDDQRAHYRSDHHRYNMQRRVAGLAPLSSTDYNSKVLERRAEMAGAQTPKDWNCLACRKVYTTENAYLSHLNSKRHRENEAKPMFQRPPPTASSTASTVSAPSSLEIPEDADEETINALIDERIAAAEAQLTPAACLFCPHTSPDGDVAHNLAHMHADHSFIVPHADHLTDAAGLVLLLAGKVAVAHVCLYCAREFRTLDAVRKHMIDKSHAKVPFETSADRREVAEFYSFPSSSARIQVPEDVAMSDADLENVDDAETVDGVDAEDPPSSDASDSDVPINDNPFELVLRGGQRIGHRSLARYYKQRLVPLPTAAVDPHAGAALVRALQNDKTGALVPARGGGFGAFGAGTQVVKARNAGEAQYAGMHVKLHRDQKRREEFRTRVAFIANHQKH</sequence>
<dbReference type="InterPro" id="IPR003604">
    <property type="entry name" value="Matrin/U1-like-C_Znf_C2H2"/>
</dbReference>
<evidence type="ECO:0000256" key="5">
    <source>
        <dbReference type="ARBA" id="ARBA00022737"/>
    </source>
</evidence>
<evidence type="ECO:0000256" key="7">
    <source>
        <dbReference type="ARBA" id="ARBA00022833"/>
    </source>
</evidence>
<dbReference type="EMBL" id="KV426151">
    <property type="protein sequence ID" value="KZV86577.1"/>
    <property type="molecule type" value="Genomic_DNA"/>
</dbReference>
<keyword evidence="2" id="KW-0963">Cytoplasm</keyword>
<feature type="compositionally biased region" description="Acidic residues" evidence="10">
    <location>
        <begin position="277"/>
        <end position="288"/>
    </location>
</feature>
<dbReference type="SUPFAM" id="SSF57667">
    <property type="entry name" value="beta-beta-alpha zinc fingers"/>
    <property type="match status" value="2"/>
</dbReference>
<evidence type="ECO:0000256" key="6">
    <source>
        <dbReference type="ARBA" id="ARBA00022771"/>
    </source>
</evidence>
<evidence type="ECO:0000256" key="3">
    <source>
        <dbReference type="ARBA" id="ARBA00022517"/>
    </source>
</evidence>
<comment type="similarity">
    <text evidence="8">Belongs to the REI1 family.</text>
</comment>
<evidence type="ECO:0000313" key="13">
    <source>
        <dbReference type="Proteomes" id="UP000077266"/>
    </source>
</evidence>
<evidence type="ECO:0000256" key="1">
    <source>
        <dbReference type="ARBA" id="ARBA00004496"/>
    </source>
</evidence>
<evidence type="ECO:0000256" key="4">
    <source>
        <dbReference type="ARBA" id="ARBA00022723"/>
    </source>
</evidence>
<dbReference type="PANTHER" id="PTHR13182">
    <property type="entry name" value="ZINC FINGER PROTEIN 622"/>
    <property type="match status" value="1"/>
</dbReference>
<proteinExistence type="inferred from homology"/>
<dbReference type="AlphaFoldDB" id="A0A165EC65"/>
<dbReference type="GO" id="GO:0042273">
    <property type="term" value="P:ribosomal large subunit biogenesis"/>
    <property type="evidence" value="ECO:0007669"/>
    <property type="project" value="TreeGrafter"/>
</dbReference>
<dbReference type="InterPro" id="IPR040025">
    <property type="entry name" value="Znf622/Rei1/Reh1"/>
</dbReference>
<evidence type="ECO:0000259" key="11">
    <source>
        <dbReference type="PROSITE" id="PS50157"/>
    </source>
</evidence>
<dbReference type="InterPro" id="IPR036236">
    <property type="entry name" value="Znf_C2H2_sf"/>
</dbReference>
<dbReference type="PANTHER" id="PTHR13182:SF8">
    <property type="entry name" value="CYTOPLASMIC 60S SUBUNIT BIOGENESIS FACTOR ZNF622"/>
    <property type="match status" value="1"/>
</dbReference>
<dbReference type="PROSITE" id="PS50157">
    <property type="entry name" value="ZINC_FINGER_C2H2_2"/>
    <property type="match status" value="1"/>
</dbReference>
<protein>
    <submittedName>
        <fullName evidence="12">Cytoplasmic protein</fullName>
    </submittedName>
</protein>
<dbReference type="InterPro" id="IPR022755">
    <property type="entry name" value="Znf_C2H2_jaz"/>
</dbReference>
<accession>A0A165EC65</accession>
<feature type="non-terminal residue" evidence="12">
    <location>
        <position position="413"/>
    </location>
</feature>
<dbReference type="InterPro" id="IPR041661">
    <property type="entry name" value="ZN622/Rei1/Reh1_Znf-C2H2"/>
</dbReference>
<dbReference type="Pfam" id="PF12756">
    <property type="entry name" value="zf-C2H2_2"/>
    <property type="match status" value="1"/>
</dbReference>
<keyword evidence="6 9" id="KW-0863">Zinc-finger</keyword>
<dbReference type="GO" id="GO:0005737">
    <property type="term" value="C:cytoplasm"/>
    <property type="evidence" value="ECO:0007669"/>
    <property type="project" value="UniProtKB-SubCell"/>
</dbReference>
<evidence type="ECO:0000256" key="9">
    <source>
        <dbReference type="PROSITE-ProRule" id="PRU00042"/>
    </source>
</evidence>
<keyword evidence="4" id="KW-0479">Metal-binding</keyword>
<keyword evidence="5" id="KW-0677">Repeat</keyword>
<dbReference type="FunCoup" id="A0A165EC65">
    <property type="interactions" value="339"/>
</dbReference>
<dbReference type="PROSITE" id="PS00028">
    <property type="entry name" value="ZINC_FINGER_C2H2_1"/>
    <property type="match status" value="2"/>
</dbReference>
<dbReference type="InParanoid" id="A0A165EC65"/>
<organism evidence="12 13">
    <name type="scientific">Exidia glandulosa HHB12029</name>
    <dbReference type="NCBI Taxonomy" id="1314781"/>
    <lineage>
        <taxon>Eukaryota</taxon>
        <taxon>Fungi</taxon>
        <taxon>Dikarya</taxon>
        <taxon>Basidiomycota</taxon>
        <taxon>Agaricomycotina</taxon>
        <taxon>Agaricomycetes</taxon>
        <taxon>Auriculariales</taxon>
        <taxon>Exidiaceae</taxon>
        <taxon>Exidia</taxon>
    </lineage>
</organism>
<dbReference type="SMART" id="SM00355">
    <property type="entry name" value="ZnF_C2H2"/>
    <property type="match status" value="3"/>
</dbReference>
<keyword evidence="7" id="KW-0862">Zinc</keyword>
<dbReference type="Proteomes" id="UP000077266">
    <property type="component" value="Unassembled WGS sequence"/>
</dbReference>
<feature type="region of interest" description="Disordered" evidence="10">
    <location>
        <begin position="277"/>
        <end position="301"/>
    </location>
</feature>
<dbReference type="GO" id="GO:0008270">
    <property type="term" value="F:zinc ion binding"/>
    <property type="evidence" value="ECO:0007669"/>
    <property type="project" value="UniProtKB-KW"/>
</dbReference>
<reference evidence="12 13" key="1">
    <citation type="journal article" date="2016" name="Mol. Biol. Evol.">
        <title>Comparative Genomics of Early-Diverging Mushroom-Forming Fungi Provides Insights into the Origins of Lignocellulose Decay Capabilities.</title>
        <authorList>
            <person name="Nagy L.G."/>
            <person name="Riley R."/>
            <person name="Tritt A."/>
            <person name="Adam C."/>
            <person name="Daum C."/>
            <person name="Floudas D."/>
            <person name="Sun H."/>
            <person name="Yadav J.S."/>
            <person name="Pangilinan J."/>
            <person name="Larsson K.H."/>
            <person name="Matsuura K."/>
            <person name="Barry K."/>
            <person name="Labutti K."/>
            <person name="Kuo R."/>
            <person name="Ohm R.A."/>
            <person name="Bhattacharya S.S."/>
            <person name="Shirouzu T."/>
            <person name="Yoshinaga Y."/>
            <person name="Martin F.M."/>
            <person name="Grigoriev I.V."/>
            <person name="Hibbett D.S."/>
        </authorList>
    </citation>
    <scope>NUCLEOTIDE SEQUENCE [LARGE SCALE GENOMIC DNA]</scope>
    <source>
        <strain evidence="12 13">HHB12029</strain>
    </source>
</reference>
<dbReference type="SMART" id="SM00451">
    <property type="entry name" value="ZnF_U1"/>
    <property type="match status" value="2"/>
</dbReference>
<comment type="subcellular location">
    <subcellularLocation>
        <location evidence="1">Cytoplasm</location>
    </subcellularLocation>
</comment>
<feature type="compositionally biased region" description="Low complexity" evidence="10">
    <location>
        <begin position="111"/>
        <end position="123"/>
    </location>
</feature>
<dbReference type="GO" id="GO:0003676">
    <property type="term" value="F:nucleic acid binding"/>
    <property type="evidence" value="ECO:0007669"/>
    <property type="project" value="InterPro"/>
</dbReference>
<feature type="region of interest" description="Disordered" evidence="10">
    <location>
        <begin position="91"/>
        <end position="129"/>
    </location>
</feature>
<dbReference type="Pfam" id="PF12171">
    <property type="entry name" value="zf-C2H2_jaz"/>
    <property type="match status" value="1"/>
</dbReference>
<evidence type="ECO:0000313" key="12">
    <source>
        <dbReference type="EMBL" id="KZV86577.1"/>
    </source>
</evidence>
<dbReference type="GO" id="GO:0030687">
    <property type="term" value="C:preribosome, large subunit precursor"/>
    <property type="evidence" value="ECO:0007669"/>
    <property type="project" value="TreeGrafter"/>
</dbReference>
<dbReference type="InterPro" id="IPR013087">
    <property type="entry name" value="Znf_C2H2_type"/>
</dbReference>
<name>A0A165EC65_EXIGL</name>